<evidence type="ECO:0000256" key="1">
    <source>
        <dbReference type="SAM" id="MobiDB-lite"/>
    </source>
</evidence>
<dbReference type="Gene3D" id="3.40.50.300">
    <property type="entry name" value="P-loop containing nucleotide triphosphate hydrolases"/>
    <property type="match status" value="1"/>
</dbReference>
<proteinExistence type="predicted"/>
<dbReference type="InterPro" id="IPR019734">
    <property type="entry name" value="TPR_rpt"/>
</dbReference>
<dbReference type="Pfam" id="PF00931">
    <property type="entry name" value="NB-ARC"/>
    <property type="match status" value="1"/>
</dbReference>
<gene>
    <name evidence="3" type="ORF">OHK93_000097</name>
</gene>
<dbReference type="Pfam" id="PF13424">
    <property type="entry name" value="TPR_12"/>
    <property type="match status" value="2"/>
</dbReference>
<feature type="region of interest" description="Disordered" evidence="1">
    <location>
        <begin position="130"/>
        <end position="150"/>
    </location>
</feature>
<sequence length="823" mass="93793">MALNLSRLALQDSHKGIVKTLKVDSEVLDNIHGEFVKVAIARGIRIHSFQEGRGMSGVRGLHGKVVSDFSSKLDLPNIETIEGLDLDHRQMARCKDRSDENYRVIVRVLKQDLKRESSSTDLPIRSVQLTHQEQRPSASQETGTACATPPYYQLPPRNRRFIGRTEKLKELEEKLIISSDCQKLALVGLGGIGKSQVALELAYAVKERWPDRSILWVPAVSRETFEQAYKEIASHYSIVLDPKKEDTKESVRRHLNSKSAGKWLLVVDNADDEVVLFGKPNESKGMTEYLPKSESGLTLFTSRHRKIAVSLASKDVVEIQEMNDKEAETFLGESLDKKIMLQDRAVTAEILNELTRLPLAISQAAAYLNVTLRSLQEYLSLLKNTEQETISLLSHEFCDDTRYPNSEQSRNAVAATWLVSFDHLRQSEPDAADLLSFMSCIEHKAIPQPMLPKFELKERMVYALGMLRAYAFITQRGDDENYDMHRLVHLGTKVWLGKHSTTDDWNTKAAVHFAEIFPPDDYSNQATWRAYLPHAIEVLRNTKPLDIEARYDLCLYVGRCLRVDGRIEEAVGWLSQCFVWRCGRCPEDHPSRLASQHELAKAYLVNGRFKEAVELLEQVVAIRRETLAKDHPDRLASLNELAIAYRTNGQINEAIEILKYVVAIRKKVLAEDHPGRLASQHNLAVVYWDNGQDREAVELLEHVVAIRREVLREDHRDRVASQYQLAVTYASNGQMKKAIQLLEYVVAIDKKVLAENHPDRLASLHRLAVVYYDDGQIEKAVELLEHVVIMKRQVLAEDHPSRLLSERVLSKMYAKQRSKHTEE</sequence>
<name>A0AA43QE96_9LECA</name>
<dbReference type="InterPro" id="IPR053137">
    <property type="entry name" value="NLR-like"/>
</dbReference>
<dbReference type="InterPro" id="IPR011990">
    <property type="entry name" value="TPR-like_helical_dom_sf"/>
</dbReference>
<dbReference type="GO" id="GO:0043531">
    <property type="term" value="F:ADP binding"/>
    <property type="evidence" value="ECO:0007669"/>
    <property type="project" value="InterPro"/>
</dbReference>
<organism evidence="3 4">
    <name type="scientific">Ramalina farinacea</name>
    <dbReference type="NCBI Taxonomy" id="258253"/>
    <lineage>
        <taxon>Eukaryota</taxon>
        <taxon>Fungi</taxon>
        <taxon>Dikarya</taxon>
        <taxon>Ascomycota</taxon>
        <taxon>Pezizomycotina</taxon>
        <taxon>Lecanoromycetes</taxon>
        <taxon>OSLEUM clade</taxon>
        <taxon>Lecanoromycetidae</taxon>
        <taxon>Lecanorales</taxon>
        <taxon>Lecanorineae</taxon>
        <taxon>Ramalinaceae</taxon>
        <taxon>Ramalina</taxon>
    </lineage>
</organism>
<dbReference type="InterPro" id="IPR002182">
    <property type="entry name" value="NB-ARC"/>
</dbReference>
<dbReference type="SUPFAM" id="SSF48452">
    <property type="entry name" value="TPR-like"/>
    <property type="match status" value="2"/>
</dbReference>
<dbReference type="PANTHER" id="PTHR46082">
    <property type="entry name" value="ATP/GTP-BINDING PROTEIN-RELATED"/>
    <property type="match status" value="1"/>
</dbReference>
<dbReference type="SMART" id="SM00028">
    <property type="entry name" value="TPR"/>
    <property type="match status" value="5"/>
</dbReference>
<dbReference type="Proteomes" id="UP001161017">
    <property type="component" value="Unassembled WGS sequence"/>
</dbReference>
<dbReference type="InterPro" id="IPR027417">
    <property type="entry name" value="P-loop_NTPase"/>
</dbReference>
<dbReference type="PANTHER" id="PTHR46082:SF6">
    <property type="entry name" value="AAA+ ATPASE DOMAIN-CONTAINING PROTEIN-RELATED"/>
    <property type="match status" value="1"/>
</dbReference>
<feature type="compositionally biased region" description="Polar residues" evidence="1">
    <location>
        <begin position="130"/>
        <end position="145"/>
    </location>
</feature>
<dbReference type="EMBL" id="JAPUFD010000001">
    <property type="protein sequence ID" value="MDI1484963.1"/>
    <property type="molecule type" value="Genomic_DNA"/>
</dbReference>
<reference evidence="3" key="1">
    <citation type="journal article" date="2023" name="Genome Biol. Evol.">
        <title>First Whole Genome Sequence and Flow Cytometry Genome Size Data for the Lichen-Forming Fungus Ramalina farinacea (Ascomycota).</title>
        <authorList>
            <person name="Llewellyn T."/>
            <person name="Mian S."/>
            <person name="Hill R."/>
            <person name="Leitch I.J."/>
            <person name="Gaya E."/>
        </authorList>
    </citation>
    <scope>NUCLEOTIDE SEQUENCE</scope>
    <source>
        <strain evidence="3">LIQ254RAFAR</strain>
    </source>
</reference>
<accession>A0AA43QE96</accession>
<dbReference type="Pfam" id="PF13374">
    <property type="entry name" value="TPR_10"/>
    <property type="match status" value="1"/>
</dbReference>
<feature type="domain" description="NB-ARC" evidence="2">
    <location>
        <begin position="166"/>
        <end position="331"/>
    </location>
</feature>
<protein>
    <recommendedName>
        <fullName evidence="2">NB-ARC domain-containing protein</fullName>
    </recommendedName>
</protein>
<evidence type="ECO:0000259" key="2">
    <source>
        <dbReference type="Pfam" id="PF00931"/>
    </source>
</evidence>
<dbReference type="Gene3D" id="1.25.40.10">
    <property type="entry name" value="Tetratricopeptide repeat domain"/>
    <property type="match status" value="2"/>
</dbReference>
<dbReference type="AlphaFoldDB" id="A0AA43QE96"/>
<dbReference type="SUPFAM" id="SSF52540">
    <property type="entry name" value="P-loop containing nucleoside triphosphate hydrolases"/>
    <property type="match status" value="1"/>
</dbReference>
<evidence type="ECO:0000313" key="3">
    <source>
        <dbReference type="EMBL" id="MDI1484963.1"/>
    </source>
</evidence>
<keyword evidence="4" id="KW-1185">Reference proteome</keyword>
<comment type="caution">
    <text evidence="3">The sequence shown here is derived from an EMBL/GenBank/DDBJ whole genome shotgun (WGS) entry which is preliminary data.</text>
</comment>
<evidence type="ECO:0000313" key="4">
    <source>
        <dbReference type="Proteomes" id="UP001161017"/>
    </source>
</evidence>